<dbReference type="Gene3D" id="1.20.58.2180">
    <property type="match status" value="1"/>
</dbReference>
<dbReference type="PROSITE" id="PS51318">
    <property type="entry name" value="TAT"/>
    <property type="match status" value="1"/>
</dbReference>
<accession>A0AAU1LZV7</accession>
<reference evidence="3" key="1">
    <citation type="submission" date="2022-10" db="EMBL/GenBank/DDBJ databases">
        <title>The complete genomes of actinobacterial strains from the NBC collection.</title>
        <authorList>
            <person name="Joergensen T.S."/>
            <person name="Alvarez Arevalo M."/>
            <person name="Sterndorff E.B."/>
            <person name="Faurdal D."/>
            <person name="Vuksanovic O."/>
            <person name="Mourched A.-S."/>
            <person name="Charusanti P."/>
            <person name="Shaw S."/>
            <person name="Blin K."/>
            <person name="Weber T."/>
        </authorList>
    </citation>
    <scope>NUCLEOTIDE SEQUENCE</scope>
    <source>
        <strain evidence="3">NBC_00148</strain>
    </source>
</reference>
<dbReference type="PROSITE" id="PS50983">
    <property type="entry name" value="FE_B12_PBP"/>
    <property type="match status" value="1"/>
</dbReference>
<name>A0AAU1LZV7_9ACTN</name>
<dbReference type="AlphaFoldDB" id="A0AAU1LZV7"/>
<evidence type="ECO:0000313" key="3">
    <source>
        <dbReference type="EMBL" id="WTQ76883.1"/>
    </source>
</evidence>
<dbReference type="Gene3D" id="3.40.50.1980">
    <property type="entry name" value="Nitrogenase molybdenum iron protein domain"/>
    <property type="match status" value="2"/>
</dbReference>
<evidence type="ECO:0000259" key="2">
    <source>
        <dbReference type="PROSITE" id="PS50983"/>
    </source>
</evidence>
<dbReference type="InterPro" id="IPR050902">
    <property type="entry name" value="ABC_Transporter_SBP"/>
</dbReference>
<organism evidence="3">
    <name type="scientific">Streptomyces sp. NBC_00148</name>
    <dbReference type="NCBI Taxonomy" id="2903626"/>
    <lineage>
        <taxon>Bacteria</taxon>
        <taxon>Bacillati</taxon>
        <taxon>Actinomycetota</taxon>
        <taxon>Actinomycetes</taxon>
        <taxon>Kitasatosporales</taxon>
        <taxon>Streptomycetaceae</taxon>
        <taxon>Streptomyces</taxon>
    </lineage>
</organism>
<dbReference type="PANTHER" id="PTHR30535:SF34">
    <property type="entry name" value="MOLYBDATE-BINDING PROTEIN MOLA"/>
    <property type="match status" value="1"/>
</dbReference>
<dbReference type="Pfam" id="PF01497">
    <property type="entry name" value="Peripla_BP_2"/>
    <property type="match status" value="1"/>
</dbReference>
<gene>
    <name evidence="3" type="ORF">OG222_28880</name>
</gene>
<dbReference type="InterPro" id="IPR006311">
    <property type="entry name" value="TAT_signal"/>
</dbReference>
<dbReference type="SUPFAM" id="SSF53807">
    <property type="entry name" value="Helical backbone' metal receptor"/>
    <property type="match status" value="1"/>
</dbReference>
<dbReference type="GO" id="GO:0071281">
    <property type="term" value="P:cellular response to iron ion"/>
    <property type="evidence" value="ECO:0007669"/>
    <property type="project" value="TreeGrafter"/>
</dbReference>
<feature type="domain" description="Fe/B12 periplasmic-binding" evidence="2">
    <location>
        <begin position="74"/>
        <end position="340"/>
    </location>
</feature>
<protein>
    <submittedName>
        <fullName evidence="3">ABC transporter substrate-binding protein</fullName>
    </submittedName>
</protein>
<evidence type="ECO:0000256" key="1">
    <source>
        <dbReference type="ARBA" id="ARBA00008814"/>
    </source>
</evidence>
<dbReference type="PANTHER" id="PTHR30535">
    <property type="entry name" value="VITAMIN B12-BINDING PROTEIN"/>
    <property type="match status" value="1"/>
</dbReference>
<dbReference type="EMBL" id="CP108169">
    <property type="protein sequence ID" value="WTQ76883.1"/>
    <property type="molecule type" value="Genomic_DNA"/>
</dbReference>
<comment type="similarity">
    <text evidence="1">Belongs to the bacterial solute-binding protein 8 family.</text>
</comment>
<dbReference type="InterPro" id="IPR002491">
    <property type="entry name" value="ABC_transptr_periplasmic_BD"/>
</dbReference>
<proteinExistence type="inferred from homology"/>
<sequence length="387" mass="41658">MPPAVLPARPSSPPTRRTVLRGFGAGSLALGGAGLLGACSSREAQDAKAGSAGAGFTITDQRGKKVSFDGPVERIATAIIPSPSMLAAVDGRYDRIVGINESTLTANRQGVFGTLFPASKTTTTIAGADFVPNVETIMKLKPDVVLQWGDMGDEVIAPLENAGLKVIGLTYGTQEMMETWITIFGTLLGKKERASTLLDRMHDEDTAVRALVEQYRASTAQKVLYLKAASDGFTTATGSDYMTHWTELAGGTNVAHGLSADAPQVSTEQILAWDPDVILLSAFDEKAPADLFADKALSPVRAVRDRRVYKVPLGGYRWDPPCCESPLMWRWAAQILNPRTASRNGLRERIKETFDLLYGYDISAAETDQVLRLDLNAKSAGYDGFRA</sequence>